<dbReference type="Pfam" id="PF00076">
    <property type="entry name" value="RRM_1"/>
    <property type="match status" value="3"/>
</dbReference>
<evidence type="ECO:0000256" key="2">
    <source>
        <dbReference type="PROSITE-ProRule" id="PRU00176"/>
    </source>
</evidence>
<organism evidence="5 6">
    <name type="scientific">Meyerozyma guilliermondii (strain ATCC 6260 / CBS 566 / DSM 6381 / JCM 1539 / NBRC 10279 / NRRL Y-324)</name>
    <name type="common">Yeast</name>
    <name type="synonym">Candida guilliermondii</name>
    <dbReference type="NCBI Taxonomy" id="294746"/>
    <lineage>
        <taxon>Eukaryota</taxon>
        <taxon>Fungi</taxon>
        <taxon>Dikarya</taxon>
        <taxon>Ascomycota</taxon>
        <taxon>Saccharomycotina</taxon>
        <taxon>Pichiomycetes</taxon>
        <taxon>Debaryomycetaceae</taxon>
        <taxon>Meyerozyma</taxon>
    </lineage>
</organism>
<dbReference type="InterPro" id="IPR000504">
    <property type="entry name" value="RRM_dom"/>
</dbReference>
<dbReference type="SUPFAM" id="SSF54928">
    <property type="entry name" value="RNA-binding domain, RBD"/>
    <property type="match status" value="3"/>
</dbReference>
<dbReference type="InterPro" id="IPR050825">
    <property type="entry name" value="RBM42_RBP45_47-like"/>
</dbReference>
<feature type="region of interest" description="Disordered" evidence="3">
    <location>
        <begin position="248"/>
        <end position="293"/>
    </location>
</feature>
<dbReference type="GO" id="GO:0034063">
    <property type="term" value="P:stress granule assembly"/>
    <property type="evidence" value="ECO:0007669"/>
    <property type="project" value="EnsemblFungi"/>
</dbReference>
<feature type="region of interest" description="Disordered" evidence="3">
    <location>
        <begin position="1"/>
        <end position="42"/>
    </location>
</feature>
<gene>
    <name evidence="5" type="ORF">PGUG_01996</name>
</gene>
<dbReference type="Gene3D" id="3.30.70.330">
    <property type="match status" value="3"/>
</dbReference>
<dbReference type="GO" id="GO:0006415">
    <property type="term" value="P:translational termination"/>
    <property type="evidence" value="ECO:0007669"/>
    <property type="project" value="EnsemblFungi"/>
</dbReference>
<dbReference type="OMA" id="RINWASK"/>
<keyword evidence="6" id="KW-1185">Reference proteome</keyword>
<name>A5DFE5_PICGU</name>
<proteinExistence type="predicted"/>
<dbReference type="OrthoDB" id="8093034at2759"/>
<dbReference type="InParanoid" id="A5DFE5"/>
<dbReference type="GO" id="GO:0043022">
    <property type="term" value="F:ribosome binding"/>
    <property type="evidence" value="ECO:0007669"/>
    <property type="project" value="EnsemblFungi"/>
</dbReference>
<dbReference type="GO" id="GO:0042149">
    <property type="term" value="P:cellular response to glucose starvation"/>
    <property type="evidence" value="ECO:0007669"/>
    <property type="project" value="EnsemblFungi"/>
</dbReference>
<dbReference type="STRING" id="294746.A5DFE5"/>
<dbReference type="HOGENOM" id="CLU_025000_4_0_1"/>
<feature type="domain" description="RRM" evidence="4">
    <location>
        <begin position="309"/>
        <end position="381"/>
    </location>
</feature>
<dbReference type="GO" id="GO:0003729">
    <property type="term" value="F:mRNA binding"/>
    <property type="evidence" value="ECO:0007669"/>
    <property type="project" value="EnsemblFungi"/>
</dbReference>
<feature type="domain" description="RRM" evidence="4">
    <location>
        <begin position="167"/>
        <end position="245"/>
    </location>
</feature>
<feature type="compositionally biased region" description="Basic residues" evidence="3">
    <location>
        <begin position="248"/>
        <end position="258"/>
    </location>
</feature>
<dbReference type="CDD" id="cd00590">
    <property type="entry name" value="RRM_SF"/>
    <property type="match status" value="1"/>
</dbReference>
<keyword evidence="1 2" id="KW-0694">RNA-binding</keyword>
<dbReference type="KEGG" id="pgu:PGUG_01996"/>
<reference evidence="5 6" key="1">
    <citation type="journal article" date="2009" name="Nature">
        <title>Evolution of pathogenicity and sexual reproduction in eight Candida genomes.</title>
        <authorList>
            <person name="Butler G."/>
            <person name="Rasmussen M.D."/>
            <person name="Lin M.F."/>
            <person name="Santos M.A."/>
            <person name="Sakthikumar S."/>
            <person name="Munro C.A."/>
            <person name="Rheinbay E."/>
            <person name="Grabherr M."/>
            <person name="Forche A."/>
            <person name="Reedy J.L."/>
            <person name="Agrafioti I."/>
            <person name="Arnaud M.B."/>
            <person name="Bates S."/>
            <person name="Brown A.J."/>
            <person name="Brunke S."/>
            <person name="Costanzo M.C."/>
            <person name="Fitzpatrick D.A."/>
            <person name="de Groot P.W."/>
            <person name="Harris D."/>
            <person name="Hoyer L.L."/>
            <person name="Hube B."/>
            <person name="Klis F.M."/>
            <person name="Kodira C."/>
            <person name="Lennard N."/>
            <person name="Logue M.E."/>
            <person name="Martin R."/>
            <person name="Neiman A.M."/>
            <person name="Nikolaou E."/>
            <person name="Quail M.A."/>
            <person name="Quinn J."/>
            <person name="Santos M.C."/>
            <person name="Schmitzberger F.F."/>
            <person name="Sherlock G."/>
            <person name="Shah P."/>
            <person name="Silverstein K.A."/>
            <person name="Skrzypek M.S."/>
            <person name="Soll D."/>
            <person name="Staggs R."/>
            <person name="Stansfield I."/>
            <person name="Stumpf M.P."/>
            <person name="Sudbery P.E."/>
            <person name="Srikantha T."/>
            <person name="Zeng Q."/>
            <person name="Berman J."/>
            <person name="Berriman M."/>
            <person name="Heitman J."/>
            <person name="Gow N.A."/>
            <person name="Lorenz M.C."/>
            <person name="Birren B.W."/>
            <person name="Kellis M."/>
            <person name="Cuomo C.A."/>
        </authorList>
    </citation>
    <scope>NUCLEOTIDE SEQUENCE [LARGE SCALE GENOMIC DNA]</scope>
    <source>
        <strain evidence="6">ATCC 6260 / CBS 566 / DSM 6381 / JCM 1539 / NBRC 10279 / NRRL Y-324</strain>
    </source>
</reference>
<dbReference type="GO" id="GO:0000932">
    <property type="term" value="C:P-body"/>
    <property type="evidence" value="ECO:0007669"/>
    <property type="project" value="EnsemblFungi"/>
</dbReference>
<evidence type="ECO:0000256" key="3">
    <source>
        <dbReference type="SAM" id="MobiDB-lite"/>
    </source>
</evidence>
<dbReference type="PANTHER" id="PTHR47640">
    <property type="entry name" value="TRNA SELENOCYSTEINE 1-ASSOCIATED PROTEIN 1-RELATED-RELATED"/>
    <property type="match status" value="1"/>
</dbReference>
<dbReference type="AlphaFoldDB" id="A5DFE5"/>
<evidence type="ECO:0000256" key="1">
    <source>
        <dbReference type="ARBA" id="ARBA00022884"/>
    </source>
</evidence>
<dbReference type="GO" id="GO:0010494">
    <property type="term" value="C:cytoplasmic stress granule"/>
    <property type="evidence" value="ECO:0007669"/>
    <property type="project" value="EnsemblFungi"/>
</dbReference>
<dbReference type="Proteomes" id="UP000001997">
    <property type="component" value="Unassembled WGS sequence"/>
</dbReference>
<dbReference type="GO" id="GO:0000184">
    <property type="term" value="P:nuclear-transcribed mRNA catabolic process, nonsense-mediated decay"/>
    <property type="evidence" value="ECO:0007669"/>
    <property type="project" value="EnsemblFungi"/>
</dbReference>
<dbReference type="GO" id="GO:0043488">
    <property type="term" value="P:regulation of mRNA stability"/>
    <property type="evidence" value="ECO:0007669"/>
    <property type="project" value="EnsemblFungi"/>
</dbReference>
<dbReference type="FunCoup" id="A5DFE5">
    <property type="interactions" value="842"/>
</dbReference>
<dbReference type="InterPro" id="IPR003954">
    <property type="entry name" value="RRM_euk-type"/>
</dbReference>
<dbReference type="SMART" id="SM00361">
    <property type="entry name" value="RRM_1"/>
    <property type="match status" value="3"/>
</dbReference>
<feature type="domain" description="RRM" evidence="4">
    <location>
        <begin position="78"/>
        <end position="152"/>
    </location>
</feature>
<sequence>MSQEGSIGAGSDSRSSGEATTSPSDTKMSPLTTASTADQSANGGDEIVEKLGNMTIAHNGGEVAVASAVNGGREISNTVLYVGNIPKTVNEQYLHELFDKTKSVKLLHDKNKPGFNYAFVEFDTREDAESVLTAFNGSEVGGSSIKINWAYQSSTISTSSSPESPLYTIFVGDLSAEVDDETLGKAFDQFPSRKQAHVMWDMQTSRSRGYGFVSFADPAEAENALVTMPGSFIGGRAIRCNWASHRHMYQKKNTRPPPKRSASAGATTPPSPYTAQGYPIDTNNGGRNPQPQAPKSFEVVLRQAPNWQTTVYLGNIAHFTHSSDLIPLLQNFGFIVDFKFHPSKGCAFVKYDSHERAALAIVQLAGYSVNGRPLKCGWGRDRPIAPYQGFRYGAGTI</sequence>
<feature type="compositionally biased region" description="Polar residues" evidence="3">
    <location>
        <begin position="281"/>
        <end position="290"/>
    </location>
</feature>
<dbReference type="PROSITE" id="PS50102">
    <property type="entry name" value="RRM"/>
    <property type="match status" value="3"/>
</dbReference>
<dbReference type="VEuPathDB" id="FungiDB:PGUG_01996"/>
<protein>
    <recommendedName>
        <fullName evidence="4">RRM domain-containing protein</fullName>
    </recommendedName>
</protein>
<accession>A5DFE5</accession>
<evidence type="ECO:0000313" key="6">
    <source>
        <dbReference type="Proteomes" id="UP000001997"/>
    </source>
</evidence>
<dbReference type="SMART" id="SM00360">
    <property type="entry name" value="RRM"/>
    <property type="match status" value="3"/>
</dbReference>
<dbReference type="InterPro" id="IPR035979">
    <property type="entry name" value="RBD_domain_sf"/>
</dbReference>
<dbReference type="GeneID" id="5127964"/>
<dbReference type="PANTHER" id="PTHR47640:SF5">
    <property type="entry name" value="RRM DOMAIN-CONTAINING PROTEIN"/>
    <property type="match status" value="1"/>
</dbReference>
<dbReference type="GO" id="GO:0005634">
    <property type="term" value="C:nucleus"/>
    <property type="evidence" value="ECO:0007669"/>
    <property type="project" value="EnsemblFungi"/>
</dbReference>
<dbReference type="eggNOG" id="KOG0118">
    <property type="taxonomic scope" value="Eukaryota"/>
</dbReference>
<evidence type="ECO:0000313" key="5">
    <source>
        <dbReference type="EMBL" id="EDK37898.2"/>
    </source>
</evidence>
<evidence type="ECO:0000259" key="4">
    <source>
        <dbReference type="PROSITE" id="PS50102"/>
    </source>
</evidence>
<dbReference type="RefSeq" id="XP_001486325.2">
    <property type="nucleotide sequence ID" value="XM_001486275.1"/>
</dbReference>
<dbReference type="EMBL" id="CH408156">
    <property type="protein sequence ID" value="EDK37898.2"/>
    <property type="molecule type" value="Genomic_DNA"/>
</dbReference>
<dbReference type="GO" id="GO:0008266">
    <property type="term" value="F:poly(U) RNA binding"/>
    <property type="evidence" value="ECO:0007669"/>
    <property type="project" value="EnsemblFungi"/>
</dbReference>
<dbReference type="InterPro" id="IPR012677">
    <property type="entry name" value="Nucleotide-bd_a/b_plait_sf"/>
</dbReference>
<feature type="compositionally biased region" description="Polar residues" evidence="3">
    <location>
        <begin position="12"/>
        <end position="42"/>
    </location>
</feature>